<name>A0A2M4DHF5_ANODA</name>
<organism evidence="1">
    <name type="scientific">Anopheles darlingi</name>
    <name type="common">Mosquito</name>
    <dbReference type="NCBI Taxonomy" id="43151"/>
    <lineage>
        <taxon>Eukaryota</taxon>
        <taxon>Metazoa</taxon>
        <taxon>Ecdysozoa</taxon>
        <taxon>Arthropoda</taxon>
        <taxon>Hexapoda</taxon>
        <taxon>Insecta</taxon>
        <taxon>Pterygota</taxon>
        <taxon>Neoptera</taxon>
        <taxon>Endopterygota</taxon>
        <taxon>Diptera</taxon>
        <taxon>Nematocera</taxon>
        <taxon>Culicoidea</taxon>
        <taxon>Culicidae</taxon>
        <taxon>Anophelinae</taxon>
        <taxon>Anopheles</taxon>
    </lineage>
</organism>
<evidence type="ECO:0000313" key="1">
    <source>
        <dbReference type="EMBL" id="MBW76578.1"/>
    </source>
</evidence>
<dbReference type="EMBL" id="GGFL01012400">
    <property type="protein sequence ID" value="MBW76578.1"/>
    <property type="molecule type" value="Transcribed_RNA"/>
</dbReference>
<sequence>MVHTRRPCFVVVEVALRVSLARPPPVRQQQSLQRCTFSGSWHRSVSMCRSRRYCWLVVATNKGGHHVVHDNQIELIELMLVRLN</sequence>
<accession>A0A2M4DHF5</accession>
<reference evidence="1" key="1">
    <citation type="submission" date="2018-01" db="EMBL/GenBank/DDBJ databases">
        <title>An insight into the sialome of Amazonian anophelines.</title>
        <authorList>
            <person name="Ribeiro J.M."/>
            <person name="Scarpassa V."/>
            <person name="Calvo E."/>
        </authorList>
    </citation>
    <scope>NUCLEOTIDE SEQUENCE</scope>
</reference>
<protein>
    <submittedName>
        <fullName evidence="1">Putative secreted protein</fullName>
    </submittedName>
</protein>
<dbReference type="AlphaFoldDB" id="A0A2M4DHF5"/>
<proteinExistence type="predicted"/>